<evidence type="ECO:0000313" key="1">
    <source>
        <dbReference type="EMBL" id="PNS22492.1"/>
    </source>
</evidence>
<sequence length="118" mass="12774">MGLTPGRQFVNCIIGLLRKILCMDFQQEFVLRAVGVGGHLCGGGFGTMLRKYGLASDHILDAHIVDVNGRVLDRKSMGEDLLWAIRGGGGGSFGVILPWKVNLAYAPTTLLYSVVARR</sequence>
<dbReference type="EMBL" id="KZ623498">
    <property type="protein sequence ID" value="PNS22492.1"/>
    <property type="molecule type" value="Genomic_DNA"/>
</dbReference>
<proteinExistence type="predicted"/>
<dbReference type="InParanoid" id="U5G0H8"/>
<gene>
    <name evidence="1" type="ORF">POPTR_T140400</name>
</gene>
<dbReference type="SUPFAM" id="SSF56176">
    <property type="entry name" value="FAD-binding/transporter-associated domain-like"/>
    <property type="match status" value="1"/>
</dbReference>
<reference evidence="1" key="2">
    <citation type="submission" date="2017-07" db="EMBL/GenBank/DDBJ databases">
        <title>WGS assembly of Populus trichocarpa.</title>
        <authorList>
            <person name="Tuskan G."/>
            <person name="Difazio S."/>
            <person name="Jansson S."/>
            <person name="Bohlmann J."/>
            <person name="Grigoriev I."/>
            <person name="Hellsten U."/>
            <person name="Putnam N."/>
            <person name="Ralph S."/>
            <person name="Rombauts S."/>
            <person name="Salamov A."/>
            <person name="Schein J."/>
            <person name="Sterck L."/>
            <person name="Aerts A."/>
            <person name="Bhalerao R."/>
            <person name="Bhalerao R."/>
            <person name="Blaudez D."/>
            <person name="Boerjan W."/>
            <person name="Brun A."/>
            <person name="Brunner A."/>
            <person name="Busov V."/>
            <person name="Campbell M."/>
            <person name="Carlson J."/>
            <person name="Chalot M."/>
            <person name="Chapman J."/>
            <person name="Chen G."/>
            <person name="Cooper D."/>
            <person name="Coutinho P."/>
            <person name="Couturier J."/>
            <person name="Covert S."/>
            <person name="Cronk Q."/>
            <person name="Cunningham R."/>
            <person name="Davis J."/>
            <person name="Degroeve S."/>
            <person name="Dejardin A."/>
            <person name="Depamphilis C."/>
            <person name="Detter J."/>
            <person name="Dirks B."/>
            <person name="Dubchak I."/>
            <person name="Duplessis S."/>
            <person name="Ehlting J."/>
            <person name="Ellis B."/>
            <person name="Gendler K."/>
            <person name="Goodstein D."/>
            <person name="Gribskov M."/>
            <person name="Grimwood J."/>
            <person name="Groover A."/>
            <person name="Gunter L."/>
            <person name="Hamberger B."/>
            <person name="Heinze B."/>
            <person name="Helariutta Y."/>
            <person name="Henrissat B."/>
            <person name="Holligan D."/>
            <person name="Holt R."/>
            <person name="Huang W."/>
            <person name="Islam-Faridi N."/>
            <person name="Jones S."/>
            <person name="Jones-Rhoades M."/>
            <person name="Jorgensen R."/>
            <person name="Joshi C."/>
            <person name="Kangasjarvi J."/>
            <person name="Karlsson J."/>
            <person name="Kelleher C."/>
            <person name="Kirkpatrick R."/>
            <person name="Kirst M."/>
            <person name="Kohler A."/>
            <person name="Kalluri U."/>
            <person name="Larimer F."/>
            <person name="Leebens-Mack J."/>
            <person name="Leple J."/>
            <person name="Locascio P."/>
            <person name="Lou Y."/>
            <person name="Lucas S."/>
            <person name="Martin F."/>
            <person name="Montanini B."/>
            <person name="Napoli C."/>
            <person name="Nelson D."/>
            <person name="Nelson C."/>
            <person name="Nieminen K."/>
            <person name="Nilsson O."/>
            <person name="Pereda V."/>
            <person name="Peter G."/>
            <person name="Philippe R."/>
            <person name="Pilate G."/>
            <person name="Poliakov A."/>
            <person name="Razumovskaya J."/>
            <person name="Richardson P."/>
            <person name="Rinaldi C."/>
            <person name="Ritland K."/>
            <person name="Rouze P."/>
            <person name="Ryaboy D."/>
            <person name="Schmutz J."/>
            <person name="Schrader J."/>
            <person name="Segerman B."/>
            <person name="Shin H."/>
            <person name="Siddiqui A."/>
            <person name="Sterky F."/>
            <person name="Terry A."/>
            <person name="Tsai C."/>
            <person name="Uberbacher E."/>
            <person name="Unneberg P."/>
            <person name="Vahala J."/>
            <person name="Wall K."/>
            <person name="Wessler S."/>
            <person name="Yang G."/>
            <person name="Yin T."/>
            <person name="Douglas C."/>
            <person name="Marra M."/>
            <person name="Sandberg G."/>
            <person name="Van De Peer Y."/>
            <person name="Rokhsar D."/>
        </authorList>
    </citation>
    <scope>NUCLEOTIDE SEQUENCE</scope>
    <source>
        <strain evidence="1">Nisqually-1</strain>
    </source>
</reference>
<protein>
    <recommendedName>
        <fullName evidence="2">FAD-binding PCMH-type domain-containing protein</fullName>
    </recommendedName>
</protein>
<dbReference type="eggNOG" id="ENOG502QWJC">
    <property type="taxonomic scope" value="Eukaryota"/>
</dbReference>
<reference evidence="1" key="1">
    <citation type="journal article" date="2006" name="Science">
        <title>The genome of black cottonwood, Populus trichocarpa (Torr. &amp; Gray).</title>
        <authorList>
            <person name="Tuskan G.A."/>
            <person name="Difazio S."/>
            <person name="Jansson S."/>
            <person name="Bohlmann J."/>
            <person name="Grigoriev I."/>
            <person name="Hellsten U."/>
            <person name="Putnam N."/>
            <person name="Ralph S."/>
            <person name="Rombauts S."/>
            <person name="Salamov A."/>
            <person name="Schein J."/>
            <person name="Sterck L."/>
            <person name="Aerts A."/>
            <person name="Bhalerao R.R."/>
            <person name="Bhalerao R.P."/>
            <person name="Blaudez D."/>
            <person name="Boerjan W."/>
            <person name="Brun A."/>
            <person name="Brunner A."/>
            <person name="Busov V."/>
            <person name="Campbell M."/>
            <person name="Carlson J."/>
            <person name="Chalot M."/>
            <person name="Chapman J."/>
            <person name="Chen G.L."/>
            <person name="Cooper D."/>
            <person name="Coutinho P.M."/>
            <person name="Couturier J."/>
            <person name="Covert S."/>
            <person name="Cronk Q."/>
            <person name="Cunningham R."/>
            <person name="Davis J."/>
            <person name="Degroeve S."/>
            <person name="Dejardin A."/>
            <person name="Depamphilis C."/>
            <person name="Detter J."/>
            <person name="Dirks B."/>
            <person name="Dubchak I."/>
            <person name="Duplessis S."/>
            <person name="Ehlting J."/>
            <person name="Ellis B."/>
            <person name="Gendler K."/>
            <person name="Goodstein D."/>
            <person name="Gribskov M."/>
            <person name="Grimwood J."/>
            <person name="Groover A."/>
            <person name="Gunter L."/>
            <person name="Hamberger B."/>
            <person name="Heinze B."/>
            <person name="Helariutta Y."/>
            <person name="Henrissat B."/>
            <person name="Holligan D."/>
            <person name="Holt R."/>
            <person name="Huang W."/>
            <person name="Islam-Faridi N."/>
            <person name="Jones S."/>
            <person name="Jones-Rhoades M."/>
            <person name="Jorgensen R."/>
            <person name="Joshi C."/>
            <person name="Kangasjarvi J."/>
            <person name="Karlsson J."/>
            <person name="Kelleher C."/>
            <person name="Kirkpatrick R."/>
            <person name="Kirst M."/>
            <person name="Kohler A."/>
            <person name="Kalluri U."/>
            <person name="Larimer F."/>
            <person name="Leebens-Mack J."/>
            <person name="Leple J.C."/>
            <person name="Locascio P."/>
            <person name="Lou Y."/>
            <person name="Lucas S."/>
            <person name="Martin F."/>
            <person name="Montanini B."/>
            <person name="Napoli C."/>
            <person name="Nelson D.R."/>
            <person name="Nelson C."/>
            <person name="Nieminen K."/>
            <person name="Nilsson O."/>
            <person name="Pereda V."/>
            <person name="Peter G."/>
            <person name="Philippe R."/>
            <person name="Pilate G."/>
            <person name="Poliakov A."/>
            <person name="Razumovskaya J."/>
            <person name="Richardson P."/>
            <person name="Rinaldi C."/>
            <person name="Ritland K."/>
            <person name="Rouze P."/>
            <person name="Ryaboy D."/>
            <person name="Schmutz J."/>
            <person name="Schrader J."/>
            <person name="Segerman B."/>
            <person name="Shin H."/>
            <person name="Siddiqui A."/>
            <person name="Sterky F."/>
            <person name="Terry A."/>
            <person name="Tsai C.J."/>
            <person name="Uberbacher E."/>
            <person name="Unneberg P."/>
            <person name="Vahala J."/>
            <person name="Wall K."/>
            <person name="Wessler S."/>
            <person name="Yang G."/>
            <person name="Yin T."/>
            <person name="Douglas C."/>
            <person name="Marra M."/>
            <person name="Sandberg G."/>
            <person name="Van de Peer Y."/>
            <person name="Rokhsar D."/>
        </authorList>
    </citation>
    <scope>NUCLEOTIDE SEQUENCE [LARGE SCALE GENOMIC DNA]</scope>
    <source>
        <strain evidence="1">Nisqually-1</strain>
    </source>
</reference>
<dbReference type="PANTHER" id="PTHR32448">
    <property type="entry name" value="OS08G0158400 PROTEIN"/>
    <property type="match status" value="1"/>
</dbReference>
<accession>U5G0H8</accession>
<evidence type="ECO:0008006" key="2">
    <source>
        <dbReference type="Google" id="ProtNLM"/>
    </source>
</evidence>
<dbReference type="HOGENOM" id="CLU_2077121_0_0_1"/>
<organism evidence="1">
    <name type="scientific">Populus trichocarpa</name>
    <name type="common">Western balsam poplar</name>
    <name type="synonym">Populus balsamifera subsp. trichocarpa</name>
    <dbReference type="NCBI Taxonomy" id="3694"/>
    <lineage>
        <taxon>Eukaryota</taxon>
        <taxon>Viridiplantae</taxon>
        <taxon>Streptophyta</taxon>
        <taxon>Embryophyta</taxon>
        <taxon>Tracheophyta</taxon>
        <taxon>Spermatophyta</taxon>
        <taxon>Magnoliopsida</taxon>
        <taxon>eudicotyledons</taxon>
        <taxon>Gunneridae</taxon>
        <taxon>Pentapetalae</taxon>
        <taxon>rosids</taxon>
        <taxon>fabids</taxon>
        <taxon>Malpighiales</taxon>
        <taxon>Salicaceae</taxon>
        <taxon>Saliceae</taxon>
        <taxon>Populus</taxon>
    </lineage>
</organism>
<dbReference type="InterPro" id="IPR016169">
    <property type="entry name" value="FAD-bd_PCMH_sub2"/>
</dbReference>
<dbReference type="AlphaFoldDB" id="U5G0H8"/>
<dbReference type="Gene3D" id="3.30.465.10">
    <property type="match status" value="1"/>
</dbReference>
<dbReference type="InterPro" id="IPR036318">
    <property type="entry name" value="FAD-bd_PCMH-like_sf"/>
</dbReference>
<name>U5G0H8_POPTR</name>
<dbReference type="STRING" id="3694.U5G0H8"/>
<dbReference type="GO" id="GO:0050660">
    <property type="term" value="F:flavin adenine dinucleotide binding"/>
    <property type="evidence" value="ECO:0007669"/>
    <property type="project" value="InterPro"/>
</dbReference>